<dbReference type="FunFam" id="3.30.70.270:FF:000020">
    <property type="entry name" value="Transposon Tf2-6 polyprotein-like Protein"/>
    <property type="match status" value="1"/>
</dbReference>
<keyword evidence="8" id="KW-0511">Multifunctional enzyme</keyword>
<proteinExistence type="predicted"/>
<dbReference type="GO" id="GO:0003964">
    <property type="term" value="F:RNA-directed DNA polymerase activity"/>
    <property type="evidence" value="ECO:0007669"/>
    <property type="project" value="UniProtKB-KW"/>
</dbReference>
<dbReference type="InterPro" id="IPR043128">
    <property type="entry name" value="Rev_trsase/Diguanyl_cyclase"/>
</dbReference>
<dbReference type="InterPro" id="IPR050951">
    <property type="entry name" value="Retrovirus_Pol_polyprotein"/>
</dbReference>
<organism evidence="10 11">
    <name type="scientific">Chara braunii</name>
    <name type="common">Braun's stonewort</name>
    <dbReference type="NCBI Taxonomy" id="69332"/>
    <lineage>
        <taxon>Eukaryota</taxon>
        <taxon>Viridiplantae</taxon>
        <taxon>Streptophyta</taxon>
        <taxon>Charophyceae</taxon>
        <taxon>Charales</taxon>
        <taxon>Characeae</taxon>
        <taxon>Chara</taxon>
    </lineage>
</organism>
<evidence type="ECO:0000256" key="3">
    <source>
        <dbReference type="ARBA" id="ARBA00022695"/>
    </source>
</evidence>
<evidence type="ECO:0000313" key="10">
    <source>
        <dbReference type="EMBL" id="GBG75394.1"/>
    </source>
</evidence>
<keyword evidence="5" id="KW-0255">Endonuclease</keyword>
<dbReference type="Pfam" id="PF17919">
    <property type="entry name" value="RT_RNaseH_2"/>
    <property type="match status" value="1"/>
</dbReference>
<dbReference type="GO" id="GO:0004519">
    <property type="term" value="F:endonuclease activity"/>
    <property type="evidence" value="ECO:0007669"/>
    <property type="project" value="UniProtKB-KW"/>
</dbReference>
<dbReference type="InterPro" id="IPR043502">
    <property type="entry name" value="DNA/RNA_pol_sf"/>
</dbReference>
<dbReference type="InterPro" id="IPR000477">
    <property type="entry name" value="RT_dom"/>
</dbReference>
<dbReference type="PROSITE" id="PS50878">
    <property type="entry name" value="RT_POL"/>
    <property type="match status" value="1"/>
</dbReference>
<evidence type="ECO:0000313" key="11">
    <source>
        <dbReference type="Proteomes" id="UP000265515"/>
    </source>
</evidence>
<accession>A0A388KZ98</accession>
<keyword evidence="3" id="KW-0548">Nucleotidyltransferase</keyword>
<dbReference type="FunFam" id="3.10.10.10:FF:000007">
    <property type="entry name" value="Retrovirus-related Pol polyprotein from transposon 17.6-like Protein"/>
    <property type="match status" value="1"/>
</dbReference>
<keyword evidence="4" id="KW-0540">Nuclease</keyword>
<comment type="caution">
    <text evidence="10">The sequence shown here is derived from an EMBL/GenBank/DDBJ whole genome shotgun (WGS) entry which is preliminary data.</text>
</comment>
<name>A0A388KZ98_CHABU</name>
<dbReference type="InterPro" id="IPR041588">
    <property type="entry name" value="Integrase_H2C2"/>
</dbReference>
<dbReference type="Gene3D" id="3.10.10.10">
    <property type="entry name" value="HIV Type 1 Reverse Transcriptase, subunit A, domain 1"/>
    <property type="match status" value="1"/>
</dbReference>
<dbReference type="AlphaFoldDB" id="A0A388KZ98"/>
<dbReference type="SUPFAM" id="SSF56672">
    <property type="entry name" value="DNA/RNA polymerases"/>
    <property type="match status" value="1"/>
</dbReference>
<dbReference type="Proteomes" id="UP000265515">
    <property type="component" value="Unassembled WGS sequence"/>
</dbReference>
<gene>
    <name evidence="10" type="ORF">CBR_g20024</name>
</gene>
<dbReference type="FunFam" id="1.10.340.70:FF:000001">
    <property type="entry name" value="Retrovirus-related Pol polyprotein from transposon gypsy-like Protein"/>
    <property type="match status" value="1"/>
</dbReference>
<protein>
    <recommendedName>
        <fullName evidence="9">Reverse transcriptase domain-containing protein</fullName>
    </recommendedName>
</protein>
<dbReference type="Pfam" id="PF17921">
    <property type="entry name" value="Integrase_H2C2"/>
    <property type="match status" value="1"/>
</dbReference>
<evidence type="ECO:0000256" key="1">
    <source>
        <dbReference type="ARBA" id="ARBA00022670"/>
    </source>
</evidence>
<dbReference type="PANTHER" id="PTHR37984:SF5">
    <property type="entry name" value="PROTEIN NYNRIN-LIKE"/>
    <property type="match status" value="1"/>
</dbReference>
<keyword evidence="6" id="KW-0378">Hydrolase</keyword>
<keyword evidence="2" id="KW-0808">Transferase</keyword>
<keyword evidence="1" id="KW-0645">Protease</keyword>
<dbReference type="CDD" id="cd01647">
    <property type="entry name" value="RT_LTR"/>
    <property type="match status" value="1"/>
</dbReference>
<evidence type="ECO:0000256" key="7">
    <source>
        <dbReference type="ARBA" id="ARBA00022918"/>
    </source>
</evidence>
<dbReference type="CDD" id="cd09274">
    <property type="entry name" value="RNase_HI_RT_Ty3"/>
    <property type="match status" value="1"/>
</dbReference>
<evidence type="ECO:0000256" key="4">
    <source>
        <dbReference type="ARBA" id="ARBA00022722"/>
    </source>
</evidence>
<keyword evidence="11" id="KW-1185">Reference proteome</keyword>
<dbReference type="Gramene" id="GBG75394">
    <property type="protein sequence ID" value="GBG75394"/>
    <property type="gene ID" value="CBR_g20024"/>
</dbReference>
<evidence type="ECO:0000256" key="6">
    <source>
        <dbReference type="ARBA" id="ARBA00022801"/>
    </source>
</evidence>
<evidence type="ECO:0000256" key="2">
    <source>
        <dbReference type="ARBA" id="ARBA00022679"/>
    </source>
</evidence>
<dbReference type="InterPro" id="IPR041577">
    <property type="entry name" value="RT_RNaseH_2"/>
</dbReference>
<dbReference type="GO" id="GO:0008233">
    <property type="term" value="F:peptidase activity"/>
    <property type="evidence" value="ECO:0007669"/>
    <property type="project" value="UniProtKB-KW"/>
</dbReference>
<dbReference type="FunFam" id="3.10.20.370:FF:000001">
    <property type="entry name" value="Retrovirus-related Pol polyprotein from transposon 17.6-like protein"/>
    <property type="match status" value="1"/>
</dbReference>
<dbReference type="EMBL" id="BFEA01000223">
    <property type="protein sequence ID" value="GBG75394.1"/>
    <property type="molecule type" value="Genomic_DNA"/>
</dbReference>
<keyword evidence="7" id="KW-0695">RNA-directed DNA polymerase</keyword>
<evidence type="ECO:0000259" key="9">
    <source>
        <dbReference type="PROSITE" id="PS50878"/>
    </source>
</evidence>
<evidence type="ECO:0000256" key="8">
    <source>
        <dbReference type="ARBA" id="ARBA00023268"/>
    </source>
</evidence>
<sequence length="597" mass="69314">MYLVYVSAAGEPVKMPPEIEGVVAKYPNLFEEPTGVVEREVVHVIEIIPGSSIPRGRIYRMSPGELDELRRQLKELIEKGWIRPSVSPYGSPVLFVPKKKEGTLRMCIDYRGLNAITVKNREPLPRIDDLLDRVQGCRYFSKIDLKSEYHQIAIQPENQHKTAFQTRYGLYEFVVMPFGLCNALGTFQHAMNRIFHDYLDKFVVVYLDDILIFSKTVEEHVAHLDKVLSLLRQHKFKINGEKCEFGRTRILYLGDEISAEGLKPDDAKVASIRDWPRPQSVTEMRSFLGMTGYYRTFVKNYSIVAAPLTDLTRLDTPWQWTDECEAAFRHLKHALTHYEVLKLPDPDKPFIVTTDASQYGIGAVLAQQERPKLRPVEYMSKKMPSQKLAKSTYEKELYAVYKALTHWRHYLLGRFFILRTDHQTLRWMRTQSVLSDTLKRWIEVIEQYDFDPQYLKGEYNKVADALSRRPDFSGALITEFDLTDDVTQSLVEAYRQDQFMSEIIRRLEAKDKKTSAEFELVNGLLFLEKAGNKRLCVPSSESLRSLFLGECHDATGHFGYKKTAANLLQRFWWPTMMKDAQLYVITCQVCQRNKPRT</sequence>
<feature type="domain" description="Reverse transcriptase" evidence="9">
    <location>
        <begin position="77"/>
        <end position="257"/>
    </location>
</feature>
<dbReference type="PANTHER" id="PTHR37984">
    <property type="entry name" value="PROTEIN CBG26694"/>
    <property type="match status" value="1"/>
</dbReference>
<evidence type="ECO:0000256" key="5">
    <source>
        <dbReference type="ARBA" id="ARBA00022759"/>
    </source>
</evidence>
<dbReference type="Gene3D" id="3.30.70.270">
    <property type="match status" value="2"/>
</dbReference>
<reference evidence="10 11" key="1">
    <citation type="journal article" date="2018" name="Cell">
        <title>The Chara Genome: Secondary Complexity and Implications for Plant Terrestrialization.</title>
        <authorList>
            <person name="Nishiyama T."/>
            <person name="Sakayama H."/>
            <person name="Vries J.D."/>
            <person name="Buschmann H."/>
            <person name="Saint-Marcoux D."/>
            <person name="Ullrich K.K."/>
            <person name="Haas F.B."/>
            <person name="Vanderstraeten L."/>
            <person name="Becker D."/>
            <person name="Lang D."/>
            <person name="Vosolsobe S."/>
            <person name="Rombauts S."/>
            <person name="Wilhelmsson P.K.I."/>
            <person name="Janitza P."/>
            <person name="Kern R."/>
            <person name="Heyl A."/>
            <person name="Rumpler F."/>
            <person name="Villalobos L.I.A.C."/>
            <person name="Clay J.M."/>
            <person name="Skokan R."/>
            <person name="Toyoda A."/>
            <person name="Suzuki Y."/>
            <person name="Kagoshima H."/>
            <person name="Schijlen E."/>
            <person name="Tajeshwar N."/>
            <person name="Catarino B."/>
            <person name="Hetherington A.J."/>
            <person name="Saltykova A."/>
            <person name="Bonnot C."/>
            <person name="Breuninger H."/>
            <person name="Symeonidi A."/>
            <person name="Radhakrishnan G.V."/>
            <person name="Van Nieuwerburgh F."/>
            <person name="Deforce D."/>
            <person name="Chang C."/>
            <person name="Karol K.G."/>
            <person name="Hedrich R."/>
            <person name="Ulvskov P."/>
            <person name="Glockner G."/>
            <person name="Delwiche C.F."/>
            <person name="Petrasek J."/>
            <person name="Van de Peer Y."/>
            <person name="Friml J."/>
            <person name="Beilby M."/>
            <person name="Dolan L."/>
            <person name="Kohara Y."/>
            <person name="Sugano S."/>
            <person name="Fujiyama A."/>
            <person name="Delaux P.-M."/>
            <person name="Quint M."/>
            <person name="TheiBen G."/>
            <person name="Hagemann M."/>
            <person name="Harholt J."/>
            <person name="Dunand C."/>
            <person name="Zachgo S."/>
            <person name="Langdale J."/>
            <person name="Maumus F."/>
            <person name="Straeten D.V.D."/>
            <person name="Gould S.B."/>
            <person name="Rensing S.A."/>
        </authorList>
    </citation>
    <scope>NUCLEOTIDE SEQUENCE [LARGE SCALE GENOMIC DNA]</scope>
    <source>
        <strain evidence="10 11">S276</strain>
    </source>
</reference>
<dbReference type="Pfam" id="PF00078">
    <property type="entry name" value="RVT_1"/>
    <property type="match status" value="1"/>
</dbReference>
<dbReference type="GO" id="GO:0006508">
    <property type="term" value="P:proteolysis"/>
    <property type="evidence" value="ECO:0007669"/>
    <property type="project" value="UniProtKB-KW"/>
</dbReference>
<dbReference type="OrthoDB" id="541843at2759"/>
<dbReference type="Gene3D" id="1.10.340.70">
    <property type="match status" value="1"/>
</dbReference>